<evidence type="ECO:0000313" key="5">
    <source>
        <dbReference type="EMBL" id="MBB4948513.1"/>
    </source>
</evidence>
<dbReference type="Proteomes" id="UP000573327">
    <property type="component" value="Unassembled WGS sequence"/>
</dbReference>
<reference evidence="5 6" key="1">
    <citation type="submission" date="2020-08" db="EMBL/GenBank/DDBJ databases">
        <title>Sequencing the genomes of 1000 actinobacteria strains.</title>
        <authorList>
            <person name="Klenk H.-P."/>
        </authorList>
    </citation>
    <scope>NUCLEOTIDE SEQUENCE [LARGE SCALE GENOMIC DNA]</scope>
    <source>
        <strain evidence="5 6">DSM 44786</strain>
    </source>
</reference>
<dbReference type="EMBL" id="JACHJR010000001">
    <property type="protein sequence ID" value="MBB4948513.1"/>
    <property type="molecule type" value="Genomic_DNA"/>
</dbReference>
<evidence type="ECO:0000256" key="3">
    <source>
        <dbReference type="SAM" id="MobiDB-lite"/>
    </source>
</evidence>
<accession>A0A7W7SDL6</accession>
<organism evidence="5 6">
    <name type="scientific">Kitasatospora gansuensis</name>
    <dbReference type="NCBI Taxonomy" id="258050"/>
    <lineage>
        <taxon>Bacteria</taxon>
        <taxon>Bacillati</taxon>
        <taxon>Actinomycetota</taxon>
        <taxon>Actinomycetes</taxon>
        <taxon>Kitasatosporales</taxon>
        <taxon>Streptomycetaceae</taxon>
        <taxon>Kitasatospora</taxon>
    </lineage>
</organism>
<dbReference type="PANTHER" id="PTHR43037">
    <property type="entry name" value="UNNAMED PRODUCT-RELATED"/>
    <property type="match status" value="1"/>
</dbReference>
<dbReference type="GO" id="GO:0016787">
    <property type="term" value="F:hydrolase activity"/>
    <property type="evidence" value="ECO:0007669"/>
    <property type="project" value="UniProtKB-KW"/>
</dbReference>
<dbReference type="PANTHER" id="PTHR43037:SF1">
    <property type="entry name" value="BLL1128 PROTEIN"/>
    <property type="match status" value="1"/>
</dbReference>
<dbReference type="GO" id="GO:0005576">
    <property type="term" value="C:extracellular region"/>
    <property type="evidence" value="ECO:0007669"/>
    <property type="project" value="InterPro"/>
</dbReference>
<dbReference type="NCBIfam" id="TIGR01840">
    <property type="entry name" value="esterase_phb"/>
    <property type="match status" value="1"/>
</dbReference>
<keyword evidence="1 4" id="KW-0732">Signal</keyword>
<keyword evidence="6" id="KW-1185">Reference proteome</keyword>
<keyword evidence="2" id="KW-0378">Hydrolase</keyword>
<name>A0A7W7SDL6_9ACTN</name>
<dbReference type="InterPro" id="IPR029058">
    <property type="entry name" value="AB_hydrolase_fold"/>
</dbReference>
<evidence type="ECO:0000256" key="2">
    <source>
        <dbReference type="ARBA" id="ARBA00022801"/>
    </source>
</evidence>
<comment type="caution">
    <text evidence="5">The sequence shown here is derived from an EMBL/GenBank/DDBJ whole genome shotgun (WGS) entry which is preliminary data.</text>
</comment>
<dbReference type="AlphaFoldDB" id="A0A7W7SDL6"/>
<feature type="chain" id="PRO_5031217517" evidence="4">
    <location>
        <begin position="34"/>
        <end position="523"/>
    </location>
</feature>
<sequence>MHVRSVPRLCWAALTLLAVLAGLLGLQPGRATAAASLTQVTGFGSNPGNLLMYRYVPTGLASGRPLVVALHGCTQSAAAFDDETGWTRWAEQWGFALLLPQQQSANNSSSCFNWYQSGDFSRDQGEALSIRQMIDRTKADLGTDAARVYVTGLSAGGAMTAALLADYPDVFAGGGVVAGLPARCATSQTQASVDCMTTGRNLTPAQWGDLVRGSYPSWTGPWPKVSIWHGSSDYVVKSTNLTELMEQWTDANGTGQTPTVSDTVGGYPHAVYTDAGGQARVETYSLTGMGHGQPVDPGTGPEQCGTAGAYLLDVNICASYRIGKFWGLDGSSPTPTPTPSPSPSSGGGTLTLTDDTTRDGYVKANADGSAPAVGTLAGSLGLAVGRGTDGKQNRSLLSFDTTALPAGAVVTAARLTVSYGSGSGNPWNEGQLTVDARTGCFGTTCTTGTDDYAATADAPAVATLAAFTTGTRTSTDFSPAGLAAITPGGTLQLRLGFDHALTSTAYLFLQRGANATLTVEYRS</sequence>
<feature type="region of interest" description="Disordered" evidence="3">
    <location>
        <begin position="331"/>
        <end position="360"/>
    </location>
</feature>
<proteinExistence type="predicted"/>
<evidence type="ECO:0000256" key="1">
    <source>
        <dbReference type="ARBA" id="ARBA00022729"/>
    </source>
</evidence>
<evidence type="ECO:0000313" key="6">
    <source>
        <dbReference type="Proteomes" id="UP000573327"/>
    </source>
</evidence>
<dbReference type="InterPro" id="IPR050955">
    <property type="entry name" value="Plant_Biomass_Hydrol_Est"/>
</dbReference>
<dbReference type="SUPFAM" id="SSF53474">
    <property type="entry name" value="alpha/beta-Hydrolases"/>
    <property type="match status" value="2"/>
</dbReference>
<protein>
    <submittedName>
        <fullName evidence="5">Poly(Hydroxyalkanoate) depolymerase family esterase</fullName>
    </submittedName>
</protein>
<gene>
    <name evidence="5" type="ORF">F4556_004048</name>
</gene>
<feature type="signal peptide" evidence="4">
    <location>
        <begin position="1"/>
        <end position="33"/>
    </location>
</feature>
<evidence type="ECO:0000256" key="4">
    <source>
        <dbReference type="SAM" id="SignalP"/>
    </source>
</evidence>
<dbReference type="Gene3D" id="3.40.50.1820">
    <property type="entry name" value="alpha/beta hydrolase"/>
    <property type="match status" value="1"/>
</dbReference>
<dbReference type="InterPro" id="IPR010126">
    <property type="entry name" value="Esterase_phb"/>
</dbReference>
<dbReference type="Pfam" id="PF10503">
    <property type="entry name" value="Esterase_PHB"/>
    <property type="match status" value="1"/>
</dbReference>
<dbReference type="RefSeq" id="WP_184918219.1">
    <property type="nucleotide sequence ID" value="NZ_JACHJR010000001.1"/>
</dbReference>